<feature type="transmembrane region" description="Helical" evidence="15">
    <location>
        <begin position="192"/>
        <end position="211"/>
    </location>
</feature>
<dbReference type="NCBIfam" id="TIGR00840">
    <property type="entry name" value="b_cpa1"/>
    <property type="match status" value="1"/>
</dbReference>
<feature type="transmembrane region" description="Helical" evidence="15">
    <location>
        <begin position="297"/>
        <end position="326"/>
    </location>
</feature>
<dbReference type="Pfam" id="PF00999">
    <property type="entry name" value="Na_H_Exchanger"/>
    <property type="match status" value="1"/>
</dbReference>
<evidence type="ECO:0000256" key="10">
    <source>
        <dbReference type="ARBA" id="ARBA00023065"/>
    </source>
</evidence>
<keyword evidence="16" id="KW-0732">Signal</keyword>
<dbReference type="PANTHER" id="PTHR10110:SF187">
    <property type="entry name" value="SODIUM_HYDROGEN EXCHANGER"/>
    <property type="match status" value="1"/>
</dbReference>
<keyword evidence="19" id="KW-1185">Reference proteome</keyword>
<keyword evidence="12 13" id="KW-0739">Sodium transport</keyword>
<evidence type="ECO:0000256" key="3">
    <source>
        <dbReference type="ARBA" id="ARBA00007367"/>
    </source>
</evidence>
<accession>A0ABD3UCT7</accession>
<evidence type="ECO:0000256" key="11">
    <source>
        <dbReference type="ARBA" id="ARBA00023136"/>
    </source>
</evidence>
<feature type="transmembrane region" description="Helical" evidence="15">
    <location>
        <begin position="53"/>
        <end position="73"/>
    </location>
</feature>
<protein>
    <recommendedName>
        <fullName evidence="13">Sodium/hydrogen exchanger</fullName>
    </recommendedName>
</protein>
<feature type="transmembrane region" description="Helical" evidence="15">
    <location>
        <begin position="357"/>
        <end position="377"/>
    </location>
</feature>
<feature type="transmembrane region" description="Helical" evidence="15">
    <location>
        <begin position="397"/>
        <end position="415"/>
    </location>
</feature>
<evidence type="ECO:0000259" key="17">
    <source>
        <dbReference type="Pfam" id="PF00999"/>
    </source>
</evidence>
<dbReference type="PANTHER" id="PTHR10110">
    <property type="entry name" value="SODIUM/HYDROGEN EXCHANGER"/>
    <property type="match status" value="1"/>
</dbReference>
<feature type="transmembrane region" description="Helical" evidence="15">
    <location>
        <begin position="80"/>
        <end position="98"/>
    </location>
</feature>
<organism evidence="18 19">
    <name type="scientific">Sinanodonta woodiana</name>
    <name type="common">Chinese pond mussel</name>
    <name type="synonym">Anodonta woodiana</name>
    <dbReference type="NCBI Taxonomy" id="1069815"/>
    <lineage>
        <taxon>Eukaryota</taxon>
        <taxon>Metazoa</taxon>
        <taxon>Spiralia</taxon>
        <taxon>Lophotrochozoa</taxon>
        <taxon>Mollusca</taxon>
        <taxon>Bivalvia</taxon>
        <taxon>Autobranchia</taxon>
        <taxon>Heteroconchia</taxon>
        <taxon>Palaeoheterodonta</taxon>
        <taxon>Unionida</taxon>
        <taxon>Unionoidea</taxon>
        <taxon>Unionidae</taxon>
        <taxon>Unioninae</taxon>
        <taxon>Sinanodonta</taxon>
    </lineage>
</organism>
<dbReference type="InterPro" id="IPR006153">
    <property type="entry name" value="Cation/H_exchanger_TM"/>
</dbReference>
<evidence type="ECO:0000256" key="8">
    <source>
        <dbReference type="ARBA" id="ARBA00022989"/>
    </source>
</evidence>
<dbReference type="AlphaFoldDB" id="A0ABD3UCT7"/>
<comment type="similarity">
    <text evidence="3 13">Belongs to the monovalent cation:proton antiporter 1 (CPA1) transporter (TC 2.A.36) family.</text>
</comment>
<dbReference type="EMBL" id="JBJQND010000016">
    <property type="protein sequence ID" value="KAL3846780.1"/>
    <property type="molecule type" value="Genomic_DNA"/>
</dbReference>
<evidence type="ECO:0000256" key="14">
    <source>
        <dbReference type="SAM" id="MobiDB-lite"/>
    </source>
</evidence>
<evidence type="ECO:0000256" key="12">
    <source>
        <dbReference type="ARBA" id="ARBA00023201"/>
    </source>
</evidence>
<dbReference type="InterPro" id="IPR002090">
    <property type="entry name" value="NHE-6/7/9"/>
</dbReference>
<evidence type="ECO:0000256" key="5">
    <source>
        <dbReference type="ARBA" id="ARBA00022475"/>
    </source>
</evidence>
<dbReference type="PRINTS" id="PR01088">
    <property type="entry name" value="NAHEXCHNGR6"/>
</dbReference>
<keyword evidence="9" id="KW-0915">Sodium</keyword>
<keyword evidence="7" id="KW-0967">Endosome</keyword>
<feature type="transmembrane region" description="Helical" evidence="15">
    <location>
        <begin position="163"/>
        <end position="180"/>
    </location>
</feature>
<dbReference type="Proteomes" id="UP001634394">
    <property type="component" value="Unassembled WGS sequence"/>
</dbReference>
<dbReference type="GO" id="GO:0006814">
    <property type="term" value="P:sodium ion transport"/>
    <property type="evidence" value="ECO:0007669"/>
    <property type="project" value="UniProtKB-KW"/>
</dbReference>
<comment type="caution">
    <text evidence="18">The sequence shown here is derived from an EMBL/GenBank/DDBJ whole genome shotgun (WGS) entry which is preliminary data.</text>
</comment>
<evidence type="ECO:0000256" key="4">
    <source>
        <dbReference type="ARBA" id="ARBA00022448"/>
    </source>
</evidence>
<gene>
    <name evidence="18" type="ORF">ACJMK2_017738</name>
</gene>
<evidence type="ECO:0000256" key="7">
    <source>
        <dbReference type="ARBA" id="ARBA00022753"/>
    </source>
</evidence>
<keyword evidence="13" id="KW-0050">Antiport</keyword>
<feature type="transmembrane region" description="Helical" evidence="15">
    <location>
        <begin position="231"/>
        <end position="249"/>
    </location>
</feature>
<sequence>MATSRKMLMFFIFLMTVMTVRMSDTPDASLTPSDAVAEAKAEEQVTKTHQTDSLTILMLLGLLLLTVLTIWLFKHRRFRFVHETGLSMIYGLIVGAIIRYSNSPVKALTADATLKNFNSTENPETIYITRYNQTLKYDLVGFIKKASNDEIPLEKTVTFDSEIFFNIMLPIIIFEAGYSMKRRHFFRNIGAIMTYAFLGTTISFLVVGGIMYGLTRVNPNVSDHFHLNDCFFFGAIISATDPVTVLAIFHDLNVDVDLYALVFGEAVLNDAVSIVLSGSVEEYSKKAANGEGFSAEAFFMAVLNFLGFFFGSFAIGSVVGCITALLTKFTKVRDFPLLETGMFFLMSYMSFQAAESAGLTGIVAVLFCGITQAHYTYNNLSTESRQRTKQLFEIGNFLAENFVFLYIGVSVFTLQKTKWDPGFIFAAFFAIIVARIINIYPLSLLLNAARKKKINFKMQHMMMFAGLRGALAFALSIRDVESEAHQLMVVATMMIVLVTVILCGGLTTPMLQWLQIRVGVEEEEQTVNSAVSYQRYSTMQNMSEAQLQPENTSSGPEQANQEVKIRSFGKAYLIKIWYNFDLKYMKPFLTNSRPTLMDTLPKCCLPIAKLLTTSEQLSQGVVGGGREVDSDAELIIDHSEVSIGENSYVSPSLNSPTSQDGTTRDPLEVLEDDGGAGNFDLEGGHRLSLRINLSGAGKGEHV</sequence>
<evidence type="ECO:0000256" key="2">
    <source>
        <dbReference type="ARBA" id="ARBA00004651"/>
    </source>
</evidence>
<evidence type="ECO:0000313" key="18">
    <source>
        <dbReference type="EMBL" id="KAL3846780.1"/>
    </source>
</evidence>
<dbReference type="InterPro" id="IPR018422">
    <property type="entry name" value="Cation/H_exchanger_CPA1"/>
</dbReference>
<evidence type="ECO:0000256" key="1">
    <source>
        <dbReference type="ARBA" id="ARBA00004195"/>
    </source>
</evidence>
<keyword evidence="10 13" id="KW-0406">Ion transport</keyword>
<proteinExistence type="inferred from homology"/>
<feature type="signal peptide" evidence="16">
    <location>
        <begin position="1"/>
        <end position="22"/>
    </location>
</feature>
<keyword evidence="11 15" id="KW-0472">Membrane</keyword>
<keyword evidence="6 13" id="KW-0812">Transmembrane</keyword>
<dbReference type="GO" id="GO:0015297">
    <property type="term" value="F:antiporter activity"/>
    <property type="evidence" value="ECO:0007669"/>
    <property type="project" value="UniProtKB-KW"/>
</dbReference>
<dbReference type="GO" id="GO:0055038">
    <property type="term" value="C:recycling endosome membrane"/>
    <property type="evidence" value="ECO:0007669"/>
    <property type="project" value="UniProtKB-SubCell"/>
</dbReference>
<reference evidence="18 19" key="1">
    <citation type="submission" date="2024-11" db="EMBL/GenBank/DDBJ databases">
        <title>Chromosome-level genome assembly of the freshwater bivalve Anodonta woodiana.</title>
        <authorList>
            <person name="Chen X."/>
        </authorList>
    </citation>
    <scope>NUCLEOTIDE SEQUENCE [LARGE SCALE GENOMIC DNA]</scope>
    <source>
        <strain evidence="18">MN2024</strain>
        <tissue evidence="18">Gills</tissue>
    </source>
</reference>
<keyword evidence="8 15" id="KW-1133">Transmembrane helix</keyword>
<dbReference type="PRINTS" id="PR01084">
    <property type="entry name" value="NAHEXCHNGR"/>
</dbReference>
<evidence type="ECO:0000256" key="16">
    <source>
        <dbReference type="SAM" id="SignalP"/>
    </source>
</evidence>
<name>A0ABD3UCT7_SINWO</name>
<evidence type="ECO:0000256" key="6">
    <source>
        <dbReference type="ARBA" id="ARBA00022692"/>
    </source>
</evidence>
<feature type="transmembrane region" description="Helical" evidence="15">
    <location>
        <begin position="484"/>
        <end position="507"/>
    </location>
</feature>
<feature type="chain" id="PRO_5044746721" description="Sodium/hydrogen exchanger" evidence="16">
    <location>
        <begin position="23"/>
        <end position="702"/>
    </location>
</feature>
<feature type="compositionally biased region" description="Polar residues" evidence="14">
    <location>
        <begin position="646"/>
        <end position="661"/>
    </location>
</feature>
<keyword evidence="4 13" id="KW-0813">Transport</keyword>
<feature type="transmembrane region" description="Helical" evidence="15">
    <location>
        <begin position="421"/>
        <end position="440"/>
    </location>
</feature>
<evidence type="ECO:0000256" key="15">
    <source>
        <dbReference type="SAM" id="Phobius"/>
    </source>
</evidence>
<feature type="region of interest" description="Disordered" evidence="14">
    <location>
        <begin position="646"/>
        <end position="666"/>
    </location>
</feature>
<dbReference type="Gene3D" id="6.10.140.1330">
    <property type="match status" value="1"/>
</dbReference>
<evidence type="ECO:0000256" key="13">
    <source>
        <dbReference type="RuleBase" id="RU003722"/>
    </source>
</evidence>
<evidence type="ECO:0000313" key="19">
    <source>
        <dbReference type="Proteomes" id="UP001634394"/>
    </source>
</evidence>
<feature type="domain" description="Cation/H+ exchanger transmembrane" evidence="17">
    <location>
        <begin position="65"/>
        <end position="513"/>
    </location>
</feature>
<evidence type="ECO:0000256" key="9">
    <source>
        <dbReference type="ARBA" id="ARBA00023053"/>
    </source>
</evidence>
<keyword evidence="5" id="KW-1003">Cell membrane</keyword>
<dbReference type="InterPro" id="IPR004709">
    <property type="entry name" value="NaH_exchanger"/>
</dbReference>
<dbReference type="GO" id="GO:0005886">
    <property type="term" value="C:plasma membrane"/>
    <property type="evidence" value="ECO:0007669"/>
    <property type="project" value="UniProtKB-SubCell"/>
</dbReference>
<comment type="subcellular location">
    <subcellularLocation>
        <location evidence="2">Cell membrane</location>
        <topology evidence="2">Multi-pass membrane protein</topology>
    </subcellularLocation>
    <subcellularLocation>
        <location evidence="1">Recycling endosome membrane</location>
        <topology evidence="1">Multi-pass membrane protein</topology>
    </subcellularLocation>
</comment>